<organism evidence="2 3">
    <name type="scientific">Nonomuraea angiospora</name>
    <dbReference type="NCBI Taxonomy" id="46172"/>
    <lineage>
        <taxon>Bacteria</taxon>
        <taxon>Bacillati</taxon>
        <taxon>Actinomycetota</taxon>
        <taxon>Actinomycetes</taxon>
        <taxon>Streptosporangiales</taxon>
        <taxon>Streptosporangiaceae</taxon>
        <taxon>Nonomuraea</taxon>
    </lineage>
</organism>
<proteinExistence type="predicted"/>
<dbReference type="RefSeq" id="WP_192784460.1">
    <property type="nucleotide sequence ID" value="NZ_JADBEK010000001.1"/>
</dbReference>
<dbReference type="EMBL" id="JADBEK010000001">
    <property type="protein sequence ID" value="MBE1583348.1"/>
    <property type="molecule type" value="Genomic_DNA"/>
</dbReference>
<sequence>MNVAALCEDLARERDRPIRLLPLSSRPSNPSGLWVSAKTADYIFYEESAGSVHREHIILHEIGHLGSCSNSSPTSGSCRPMSPAGTGCTTWHGCSPANARRPVAPTPRRPYGGSCITSWPPPAGPSGCSTRIPSGRPPSIP</sequence>
<evidence type="ECO:0000313" key="2">
    <source>
        <dbReference type="EMBL" id="MBE1583348.1"/>
    </source>
</evidence>
<dbReference type="Proteomes" id="UP000633509">
    <property type="component" value="Unassembled WGS sequence"/>
</dbReference>
<reference evidence="2 3" key="1">
    <citation type="submission" date="2020-10" db="EMBL/GenBank/DDBJ databases">
        <title>Sequencing the genomes of 1000 actinobacteria strains.</title>
        <authorList>
            <person name="Klenk H.-P."/>
        </authorList>
    </citation>
    <scope>NUCLEOTIDE SEQUENCE [LARGE SCALE GENOMIC DNA]</scope>
    <source>
        <strain evidence="2 3">DSM 43173</strain>
    </source>
</reference>
<gene>
    <name evidence="2" type="ORF">H4W80_001606</name>
</gene>
<feature type="region of interest" description="Disordered" evidence="1">
    <location>
        <begin position="99"/>
        <end position="141"/>
    </location>
</feature>
<name>A0ABR9LSV1_9ACTN</name>
<accession>A0ABR9LSV1</accession>
<evidence type="ECO:0000313" key="3">
    <source>
        <dbReference type="Proteomes" id="UP000633509"/>
    </source>
</evidence>
<evidence type="ECO:0000256" key="1">
    <source>
        <dbReference type="SAM" id="MobiDB-lite"/>
    </source>
</evidence>
<keyword evidence="3" id="KW-1185">Reference proteome</keyword>
<comment type="caution">
    <text evidence="2">The sequence shown here is derived from an EMBL/GenBank/DDBJ whole genome shotgun (WGS) entry which is preliminary data.</text>
</comment>
<protein>
    <submittedName>
        <fullName evidence="2">Uncharacterized protein</fullName>
    </submittedName>
</protein>